<evidence type="ECO:0000256" key="6">
    <source>
        <dbReference type="ARBA" id="ARBA00022801"/>
    </source>
</evidence>
<sequence>MNILISNDDGIEADGIQTLAKALKNIANVTVAAPLYERSGASQSLTIHQPMQVKEVVRNGEFLGYGINGSPADCVKLALAHICSNRPDFIVSGINKGPNNASNIHYSGTVGAAAEGAINGIMSFAVSLTGYHHKDYTVSAEFMKDFMQKAHLIPKTSLLYNINIPPLKKDEINGVRWTKASQYSYLINYDKGVDPFGEDFYWLSDFRQPEHIDKWTDDGALSENYISITPLLMDRTDYNTLEQIRKLGDIW</sequence>
<evidence type="ECO:0000256" key="3">
    <source>
        <dbReference type="ARBA" id="ARBA00022490"/>
    </source>
</evidence>
<reference evidence="9" key="2">
    <citation type="submission" date="2021-04" db="EMBL/GenBank/DDBJ databases">
        <authorList>
            <person name="Gilroy R."/>
        </authorList>
    </citation>
    <scope>NUCLEOTIDE SEQUENCE</scope>
    <source>
        <strain evidence="9">ChiW4-1371</strain>
    </source>
</reference>
<comment type="catalytic activity">
    <reaction evidence="1 7">
        <text>a ribonucleoside 5'-phosphate + H2O = a ribonucleoside + phosphate</text>
        <dbReference type="Rhea" id="RHEA:12484"/>
        <dbReference type="ChEBI" id="CHEBI:15377"/>
        <dbReference type="ChEBI" id="CHEBI:18254"/>
        <dbReference type="ChEBI" id="CHEBI:43474"/>
        <dbReference type="ChEBI" id="CHEBI:58043"/>
        <dbReference type="EC" id="3.1.3.5"/>
    </reaction>
</comment>
<name>A0A9D2GSD7_9BACT</name>
<organism evidence="9 10">
    <name type="scientific">Candidatus Mucispirillum faecigallinarum</name>
    <dbReference type="NCBI Taxonomy" id="2838699"/>
    <lineage>
        <taxon>Bacteria</taxon>
        <taxon>Pseudomonadati</taxon>
        <taxon>Deferribacterota</taxon>
        <taxon>Deferribacteres</taxon>
        <taxon>Deferribacterales</taxon>
        <taxon>Mucispirillaceae</taxon>
        <taxon>Mucispirillum</taxon>
    </lineage>
</organism>
<protein>
    <recommendedName>
        <fullName evidence="7">5'-nucleotidase SurE</fullName>
        <ecNumber evidence="7">3.1.3.5</ecNumber>
    </recommendedName>
    <alternativeName>
        <fullName evidence="7">Nucleoside 5'-monophosphate phosphohydrolase</fullName>
    </alternativeName>
</protein>
<dbReference type="SUPFAM" id="SSF64167">
    <property type="entry name" value="SurE-like"/>
    <property type="match status" value="1"/>
</dbReference>
<reference evidence="9" key="1">
    <citation type="journal article" date="2021" name="PeerJ">
        <title>Extensive microbial diversity within the chicken gut microbiome revealed by metagenomics and culture.</title>
        <authorList>
            <person name="Gilroy R."/>
            <person name="Ravi A."/>
            <person name="Getino M."/>
            <person name="Pursley I."/>
            <person name="Horton D.L."/>
            <person name="Alikhan N.F."/>
            <person name="Baker D."/>
            <person name="Gharbi K."/>
            <person name="Hall N."/>
            <person name="Watson M."/>
            <person name="Adriaenssens E.M."/>
            <person name="Foster-Nyarko E."/>
            <person name="Jarju S."/>
            <person name="Secka A."/>
            <person name="Antonio M."/>
            <person name="Oren A."/>
            <person name="Chaudhuri R.R."/>
            <person name="La Ragione R."/>
            <person name="Hildebrand F."/>
            <person name="Pallen M.J."/>
        </authorList>
    </citation>
    <scope>NUCLEOTIDE SEQUENCE</scope>
    <source>
        <strain evidence="9">ChiW4-1371</strain>
    </source>
</reference>
<keyword evidence="5 7" id="KW-0547">Nucleotide-binding</keyword>
<keyword evidence="4 7" id="KW-0479">Metal-binding</keyword>
<dbReference type="Gene3D" id="3.40.1210.10">
    <property type="entry name" value="Survival protein SurE-like phosphatase/nucleotidase"/>
    <property type="match status" value="1"/>
</dbReference>
<evidence type="ECO:0000256" key="2">
    <source>
        <dbReference type="ARBA" id="ARBA00011062"/>
    </source>
</evidence>
<dbReference type="InterPro" id="IPR002828">
    <property type="entry name" value="SurE-like_Pase/nucleotidase"/>
</dbReference>
<dbReference type="EC" id="3.1.3.5" evidence="7"/>
<dbReference type="PANTHER" id="PTHR30457:SF12">
    <property type="entry name" value="5'_3'-NUCLEOTIDASE SURE"/>
    <property type="match status" value="1"/>
</dbReference>
<feature type="binding site" evidence="7">
    <location>
        <position position="95"/>
    </location>
    <ligand>
        <name>a divalent metal cation</name>
        <dbReference type="ChEBI" id="CHEBI:60240"/>
    </ligand>
</feature>
<evidence type="ECO:0000313" key="10">
    <source>
        <dbReference type="Proteomes" id="UP000824176"/>
    </source>
</evidence>
<evidence type="ECO:0000256" key="5">
    <source>
        <dbReference type="ARBA" id="ARBA00022741"/>
    </source>
</evidence>
<comment type="similarity">
    <text evidence="2 7">Belongs to the SurE nucleotidase family.</text>
</comment>
<dbReference type="HAMAP" id="MF_00060">
    <property type="entry name" value="SurE"/>
    <property type="match status" value="1"/>
</dbReference>
<comment type="function">
    <text evidence="7">Nucleotidase that shows phosphatase activity on nucleoside 5'-monophosphates.</text>
</comment>
<evidence type="ECO:0000256" key="1">
    <source>
        <dbReference type="ARBA" id="ARBA00000815"/>
    </source>
</evidence>
<dbReference type="NCBIfam" id="TIGR00087">
    <property type="entry name" value="surE"/>
    <property type="match status" value="1"/>
</dbReference>
<dbReference type="InterPro" id="IPR036523">
    <property type="entry name" value="SurE-like_sf"/>
</dbReference>
<evidence type="ECO:0000256" key="4">
    <source>
        <dbReference type="ARBA" id="ARBA00022723"/>
    </source>
</evidence>
<dbReference type="InterPro" id="IPR030048">
    <property type="entry name" value="SurE"/>
</dbReference>
<evidence type="ECO:0000259" key="8">
    <source>
        <dbReference type="Pfam" id="PF01975"/>
    </source>
</evidence>
<dbReference type="Proteomes" id="UP000824176">
    <property type="component" value="Unassembled WGS sequence"/>
</dbReference>
<keyword evidence="3 7" id="KW-0963">Cytoplasm</keyword>
<dbReference type="GO" id="GO:0004309">
    <property type="term" value="F:exopolyphosphatase activity"/>
    <property type="evidence" value="ECO:0007669"/>
    <property type="project" value="TreeGrafter"/>
</dbReference>
<dbReference type="GO" id="GO:0000166">
    <property type="term" value="F:nucleotide binding"/>
    <property type="evidence" value="ECO:0007669"/>
    <property type="project" value="UniProtKB-KW"/>
</dbReference>
<proteinExistence type="inferred from homology"/>
<evidence type="ECO:0000256" key="7">
    <source>
        <dbReference type="HAMAP-Rule" id="MF_00060"/>
    </source>
</evidence>
<dbReference type="GO" id="GO:0008254">
    <property type="term" value="F:3'-nucleotidase activity"/>
    <property type="evidence" value="ECO:0007669"/>
    <property type="project" value="TreeGrafter"/>
</dbReference>
<feature type="binding site" evidence="7">
    <location>
        <position position="39"/>
    </location>
    <ligand>
        <name>a divalent metal cation</name>
        <dbReference type="ChEBI" id="CHEBI:60240"/>
    </ligand>
</feature>
<dbReference type="EMBL" id="DXAQ01000064">
    <property type="protein sequence ID" value="HIZ89112.1"/>
    <property type="molecule type" value="Genomic_DNA"/>
</dbReference>
<dbReference type="GO" id="GO:0046872">
    <property type="term" value="F:metal ion binding"/>
    <property type="evidence" value="ECO:0007669"/>
    <property type="project" value="UniProtKB-UniRule"/>
</dbReference>
<gene>
    <name evidence="7 9" type="primary">surE</name>
    <name evidence="9" type="ORF">H9804_04140</name>
</gene>
<dbReference type="GO" id="GO:0005737">
    <property type="term" value="C:cytoplasm"/>
    <property type="evidence" value="ECO:0007669"/>
    <property type="project" value="UniProtKB-SubCell"/>
</dbReference>
<dbReference type="AlphaFoldDB" id="A0A9D2GSD7"/>
<dbReference type="Pfam" id="PF01975">
    <property type="entry name" value="SurE"/>
    <property type="match status" value="1"/>
</dbReference>
<feature type="domain" description="Survival protein SurE-like phosphatase/nucleotidase" evidence="8">
    <location>
        <begin position="3"/>
        <end position="185"/>
    </location>
</feature>
<comment type="cofactor">
    <cofactor evidence="7">
        <name>a divalent metal cation</name>
        <dbReference type="ChEBI" id="CHEBI:60240"/>
    </cofactor>
    <text evidence="7">Binds 1 divalent metal cation per subunit.</text>
</comment>
<feature type="binding site" evidence="7">
    <location>
        <position position="8"/>
    </location>
    <ligand>
        <name>a divalent metal cation</name>
        <dbReference type="ChEBI" id="CHEBI:60240"/>
    </ligand>
</feature>
<comment type="subcellular location">
    <subcellularLocation>
        <location evidence="7">Cytoplasm</location>
    </subcellularLocation>
</comment>
<dbReference type="GO" id="GO:0008253">
    <property type="term" value="F:5'-nucleotidase activity"/>
    <property type="evidence" value="ECO:0007669"/>
    <property type="project" value="UniProtKB-UniRule"/>
</dbReference>
<feature type="binding site" evidence="7">
    <location>
        <position position="9"/>
    </location>
    <ligand>
        <name>a divalent metal cation</name>
        <dbReference type="ChEBI" id="CHEBI:60240"/>
    </ligand>
</feature>
<keyword evidence="6 7" id="KW-0378">Hydrolase</keyword>
<dbReference type="PANTHER" id="PTHR30457">
    <property type="entry name" value="5'-NUCLEOTIDASE SURE"/>
    <property type="match status" value="1"/>
</dbReference>
<evidence type="ECO:0000313" key="9">
    <source>
        <dbReference type="EMBL" id="HIZ89112.1"/>
    </source>
</evidence>
<accession>A0A9D2GSD7</accession>
<comment type="caution">
    <text evidence="9">The sequence shown here is derived from an EMBL/GenBank/DDBJ whole genome shotgun (WGS) entry which is preliminary data.</text>
</comment>